<reference evidence="2 3" key="1">
    <citation type="submission" date="2024-10" db="EMBL/GenBank/DDBJ databases">
        <title>The Natural Products Discovery Center: Release of the First 8490 Sequenced Strains for Exploring Actinobacteria Biosynthetic Diversity.</title>
        <authorList>
            <person name="Kalkreuter E."/>
            <person name="Kautsar S.A."/>
            <person name="Yang D."/>
            <person name="Bader C.D."/>
            <person name="Teijaro C.N."/>
            <person name="Fluegel L."/>
            <person name="Davis C.M."/>
            <person name="Simpson J.R."/>
            <person name="Lauterbach L."/>
            <person name="Steele A.D."/>
            <person name="Gui C."/>
            <person name="Meng S."/>
            <person name="Li G."/>
            <person name="Viehrig K."/>
            <person name="Ye F."/>
            <person name="Su P."/>
            <person name="Kiefer A.F."/>
            <person name="Nichols A."/>
            <person name="Cepeda A.J."/>
            <person name="Yan W."/>
            <person name="Fan B."/>
            <person name="Jiang Y."/>
            <person name="Adhikari A."/>
            <person name="Zheng C.-J."/>
            <person name="Schuster L."/>
            <person name="Cowan T.M."/>
            <person name="Smanski M.J."/>
            <person name="Chevrette M.G."/>
            <person name="De Carvalho L.P.S."/>
            <person name="Shen B."/>
        </authorList>
    </citation>
    <scope>NUCLEOTIDE SEQUENCE [LARGE SCALE GENOMIC DNA]</scope>
    <source>
        <strain evidence="2 3">NPDC001390</strain>
    </source>
</reference>
<gene>
    <name evidence="2" type="ORF">ACFY1D_39250</name>
</gene>
<keyword evidence="3" id="KW-1185">Reference proteome</keyword>
<organism evidence="2 3">
    <name type="scientific">Streptomyces bluensis</name>
    <dbReference type="NCBI Taxonomy" id="33897"/>
    <lineage>
        <taxon>Bacteria</taxon>
        <taxon>Bacillati</taxon>
        <taxon>Actinomycetota</taxon>
        <taxon>Actinomycetes</taxon>
        <taxon>Kitasatosporales</taxon>
        <taxon>Streptomycetaceae</taxon>
        <taxon>Streptomyces</taxon>
    </lineage>
</organism>
<dbReference type="Proteomes" id="UP001602058">
    <property type="component" value="Unassembled WGS sequence"/>
</dbReference>
<name>A0ABW6UV98_9ACTN</name>
<evidence type="ECO:0000313" key="3">
    <source>
        <dbReference type="Proteomes" id="UP001602058"/>
    </source>
</evidence>
<dbReference type="RefSeq" id="WP_351087460.1">
    <property type="nucleotide sequence ID" value="NZ_JBEOZG010000052.1"/>
</dbReference>
<comment type="caution">
    <text evidence="2">The sequence shown here is derived from an EMBL/GenBank/DDBJ whole genome shotgun (WGS) entry which is preliminary data.</text>
</comment>
<feature type="region of interest" description="Disordered" evidence="1">
    <location>
        <begin position="1"/>
        <end position="32"/>
    </location>
</feature>
<sequence length="694" mass="76756">MPAPANHTSDALAPPTTPHDKGPDDSASTVQNVGNNYGTAVAVQNINEIQRLRGTPLPDDWIKARLRPYLPDDQTTKAIDTLLDAHRVAVIHNTAGTGRYTTALHTLTHRRIKDIRQVRREPNERVELEGLKDEETGWILDLRDEEETLRPGFGLHLREAADHLHAMRSYVVVVTHTDTWTPVVGEATELAHLLAPPDALDVLHTHLQRHQPPIRDLDKWRADEAITRQLHRATPAEAARLARIIITAVSLDDSTGEPKPFEELIEAVIQSTHNWRTVLRTWHTDHPNSAHRNYLLAAAALDGAPAEAIYEAQTTLGEALDDTPTAVRGQQGPGIIELTHTIGAELGDDDRIHFLKPGYAEAVVDYFWVDRPHHVPAFTRWTAEQAASLPADLGVPLAERVAQWATRYTLAKQSFTVLRAITTHWAKTRSLHGKATDLLVAAAVDPTAGKRARDQYLTWAKAPDTDELTHRGSTPTVLKQALAAALAQLGHAYPQIALKRLAELAAHTTDEAVTDAVGDALTELWDQPAHQDTIRATLTTWFAASQHHYTAAARRTFLHLADRTTPDNIPLLLARTGSESDPFALTGWRCALDDEADTDLQRAVSTWLDSALTHDRLRPAILQTFTEAIFRSDTDRTYLAPRFLTLNHVAYGWEPAHPGAQPTARTHLRDALVIALREADPTAPATLHHAHTTP</sequence>
<accession>A0ABW6UV98</accession>
<dbReference type="EMBL" id="JBIAWJ010000037">
    <property type="protein sequence ID" value="MFF4527408.1"/>
    <property type="molecule type" value="Genomic_DNA"/>
</dbReference>
<evidence type="ECO:0000313" key="2">
    <source>
        <dbReference type="EMBL" id="MFF4527408.1"/>
    </source>
</evidence>
<proteinExistence type="predicted"/>
<evidence type="ECO:0000256" key="1">
    <source>
        <dbReference type="SAM" id="MobiDB-lite"/>
    </source>
</evidence>
<protein>
    <submittedName>
        <fullName evidence="2">Uncharacterized protein</fullName>
    </submittedName>
</protein>